<evidence type="ECO:0000256" key="6">
    <source>
        <dbReference type="HAMAP-Rule" id="MF_00073"/>
    </source>
</evidence>
<dbReference type="OrthoDB" id="9811381at2"/>
<keyword evidence="2 6" id="KW-0889">Transcription antitermination</keyword>
<keyword evidence="3 6" id="KW-0694">RNA-binding</keyword>
<evidence type="ECO:0000313" key="10">
    <source>
        <dbReference type="Proteomes" id="UP000294813"/>
    </source>
</evidence>
<dbReference type="InterPro" id="IPR035926">
    <property type="entry name" value="NusB-like_sf"/>
</dbReference>
<dbReference type="InterPro" id="IPR006027">
    <property type="entry name" value="NusB_RsmB_TIM44"/>
</dbReference>
<dbReference type="Proteomes" id="UP000294813">
    <property type="component" value="Unassembled WGS sequence"/>
</dbReference>
<dbReference type="GO" id="GO:0006353">
    <property type="term" value="P:DNA-templated transcription termination"/>
    <property type="evidence" value="ECO:0007669"/>
    <property type="project" value="UniProtKB-UniRule"/>
</dbReference>
<evidence type="ECO:0000256" key="7">
    <source>
        <dbReference type="SAM" id="MobiDB-lite"/>
    </source>
</evidence>
<dbReference type="GO" id="GO:0003723">
    <property type="term" value="F:RNA binding"/>
    <property type="evidence" value="ECO:0007669"/>
    <property type="project" value="UniProtKB-UniRule"/>
</dbReference>
<evidence type="ECO:0000259" key="8">
    <source>
        <dbReference type="Pfam" id="PF01029"/>
    </source>
</evidence>
<feature type="domain" description="NusB/RsmB/TIM44" evidence="8">
    <location>
        <begin position="7"/>
        <end position="130"/>
    </location>
</feature>
<dbReference type="AlphaFoldDB" id="A0A4R2S494"/>
<dbReference type="GO" id="GO:0005829">
    <property type="term" value="C:cytosol"/>
    <property type="evidence" value="ECO:0007669"/>
    <property type="project" value="TreeGrafter"/>
</dbReference>
<dbReference type="SUPFAM" id="SSF48013">
    <property type="entry name" value="NusB-like"/>
    <property type="match status" value="1"/>
</dbReference>
<evidence type="ECO:0000256" key="2">
    <source>
        <dbReference type="ARBA" id="ARBA00022814"/>
    </source>
</evidence>
<proteinExistence type="inferred from homology"/>
<evidence type="ECO:0000256" key="3">
    <source>
        <dbReference type="ARBA" id="ARBA00022884"/>
    </source>
</evidence>
<name>A0A4R2S494_9FIRM</name>
<dbReference type="HAMAP" id="MF_00073">
    <property type="entry name" value="NusB"/>
    <property type="match status" value="1"/>
</dbReference>
<keyword evidence="10" id="KW-1185">Reference proteome</keyword>
<feature type="compositionally biased region" description="Basic and acidic residues" evidence="7">
    <location>
        <begin position="175"/>
        <end position="184"/>
    </location>
</feature>
<comment type="caution">
    <text evidence="9">The sequence shown here is derived from an EMBL/GenBank/DDBJ whole genome shotgun (WGS) entry which is preliminary data.</text>
</comment>
<evidence type="ECO:0000313" key="9">
    <source>
        <dbReference type="EMBL" id="TCP67171.1"/>
    </source>
</evidence>
<reference evidence="9 10" key="1">
    <citation type="submission" date="2019-03" db="EMBL/GenBank/DDBJ databases">
        <title>Genomic Encyclopedia of Type Strains, Phase IV (KMG-IV): sequencing the most valuable type-strain genomes for metagenomic binning, comparative biology and taxonomic classification.</title>
        <authorList>
            <person name="Goeker M."/>
        </authorList>
    </citation>
    <scope>NUCLEOTIDE SEQUENCE [LARGE SCALE GENOMIC DNA]</scope>
    <source>
        <strain evidence="9 10">DSM 11170</strain>
    </source>
</reference>
<dbReference type="Pfam" id="PF01029">
    <property type="entry name" value="NusB"/>
    <property type="match status" value="1"/>
</dbReference>
<evidence type="ECO:0000256" key="1">
    <source>
        <dbReference type="ARBA" id="ARBA00005952"/>
    </source>
</evidence>
<comment type="similarity">
    <text evidence="1 6">Belongs to the NusB family.</text>
</comment>
<protein>
    <recommendedName>
        <fullName evidence="6">Transcription antitermination protein NusB</fullName>
    </recommendedName>
    <alternativeName>
        <fullName evidence="6">Antitermination factor NusB</fullName>
    </alternativeName>
</protein>
<organism evidence="9 10">
    <name type="scientific">Heliophilum fasciatum</name>
    <dbReference type="NCBI Taxonomy" id="35700"/>
    <lineage>
        <taxon>Bacteria</taxon>
        <taxon>Bacillati</taxon>
        <taxon>Bacillota</taxon>
        <taxon>Clostridia</taxon>
        <taxon>Eubacteriales</taxon>
        <taxon>Heliobacteriaceae</taxon>
        <taxon>Heliophilum</taxon>
    </lineage>
</organism>
<dbReference type="EMBL" id="SLXT01000005">
    <property type="protein sequence ID" value="TCP67171.1"/>
    <property type="molecule type" value="Genomic_DNA"/>
</dbReference>
<evidence type="ECO:0000256" key="4">
    <source>
        <dbReference type="ARBA" id="ARBA00023015"/>
    </source>
</evidence>
<keyword evidence="4 6" id="KW-0805">Transcription regulation</keyword>
<keyword evidence="5 6" id="KW-0804">Transcription</keyword>
<dbReference type="Gene3D" id="1.10.940.10">
    <property type="entry name" value="NusB-like"/>
    <property type="match status" value="1"/>
</dbReference>
<sequence length="190" mass="20899">MSRRLGRETAMQTLFQVDVGKIDADHALAYVCQEFAVNDVAAAYARELVDGVLANRGPIDETISRLAVEWSIERMPHVDRNLLRIAVHEMTDRTDIPPNVAINEALELAKIYAGDESVRFINGILGQLVRERRLEAEALDDDEASNAEALNKETSNDEALAEEEASNTEVLAPEALKESDKAVEGDVPDA</sequence>
<dbReference type="InterPro" id="IPR011605">
    <property type="entry name" value="NusB_fam"/>
</dbReference>
<comment type="function">
    <text evidence="6">Involved in transcription antitermination. Required for transcription of ribosomal RNA (rRNA) genes. Binds specifically to the boxA antiterminator sequence of the ribosomal RNA (rrn) operons.</text>
</comment>
<accession>A0A4R2S494</accession>
<evidence type="ECO:0000256" key="5">
    <source>
        <dbReference type="ARBA" id="ARBA00023163"/>
    </source>
</evidence>
<dbReference type="NCBIfam" id="TIGR01951">
    <property type="entry name" value="nusB"/>
    <property type="match status" value="1"/>
</dbReference>
<dbReference type="RefSeq" id="WP_131918433.1">
    <property type="nucleotide sequence ID" value="NZ_JAOQNU010000005.1"/>
</dbReference>
<gene>
    <name evidence="6" type="primary">nusB</name>
    <name evidence="9" type="ORF">EDD73_10566</name>
</gene>
<dbReference type="PANTHER" id="PTHR11078:SF3">
    <property type="entry name" value="ANTITERMINATION NUSB DOMAIN-CONTAINING PROTEIN"/>
    <property type="match status" value="1"/>
</dbReference>
<dbReference type="GO" id="GO:0031564">
    <property type="term" value="P:transcription antitermination"/>
    <property type="evidence" value="ECO:0007669"/>
    <property type="project" value="UniProtKB-KW"/>
</dbReference>
<feature type="region of interest" description="Disordered" evidence="7">
    <location>
        <begin position="139"/>
        <end position="190"/>
    </location>
</feature>
<dbReference type="PANTHER" id="PTHR11078">
    <property type="entry name" value="N UTILIZATION SUBSTANCE PROTEIN B-RELATED"/>
    <property type="match status" value="1"/>
</dbReference>